<accession>A0ABQ9E3R4</accession>
<dbReference type="EMBL" id="JARBDR010000919">
    <property type="protein sequence ID" value="KAJ8300068.1"/>
    <property type="molecule type" value="Genomic_DNA"/>
</dbReference>
<dbReference type="Proteomes" id="UP001217089">
    <property type="component" value="Unassembled WGS sequence"/>
</dbReference>
<dbReference type="PANTHER" id="PTHR11873">
    <property type="entry name" value="RETINOL-BINDING PROTEIN 4"/>
    <property type="match status" value="1"/>
</dbReference>
<organism evidence="1 2">
    <name type="scientific">Tegillarca granosa</name>
    <name type="common">Malaysian cockle</name>
    <name type="synonym">Anadara granosa</name>
    <dbReference type="NCBI Taxonomy" id="220873"/>
    <lineage>
        <taxon>Eukaryota</taxon>
        <taxon>Metazoa</taxon>
        <taxon>Spiralia</taxon>
        <taxon>Lophotrochozoa</taxon>
        <taxon>Mollusca</taxon>
        <taxon>Bivalvia</taxon>
        <taxon>Autobranchia</taxon>
        <taxon>Pteriomorphia</taxon>
        <taxon>Arcoida</taxon>
        <taxon>Arcoidea</taxon>
        <taxon>Arcidae</taxon>
        <taxon>Tegillarca</taxon>
    </lineage>
</organism>
<dbReference type="Gene3D" id="2.40.128.20">
    <property type="match status" value="1"/>
</dbReference>
<proteinExistence type="predicted"/>
<protein>
    <submittedName>
        <fullName evidence="1">Uncharacterized protein</fullName>
    </submittedName>
</protein>
<dbReference type="SUPFAM" id="SSF50814">
    <property type="entry name" value="Lipocalins"/>
    <property type="match status" value="1"/>
</dbReference>
<gene>
    <name evidence="1" type="ORF">KUTeg_021587</name>
</gene>
<keyword evidence="2" id="KW-1185">Reference proteome</keyword>
<dbReference type="InterPro" id="IPR012674">
    <property type="entry name" value="Calycin"/>
</dbReference>
<evidence type="ECO:0000313" key="2">
    <source>
        <dbReference type="Proteomes" id="UP001217089"/>
    </source>
</evidence>
<evidence type="ECO:0000313" key="1">
    <source>
        <dbReference type="EMBL" id="KAJ8300068.1"/>
    </source>
</evidence>
<name>A0ABQ9E3R4_TEGGR</name>
<reference evidence="1 2" key="1">
    <citation type="submission" date="2022-12" db="EMBL/GenBank/DDBJ databases">
        <title>Chromosome-level genome of Tegillarca granosa.</title>
        <authorList>
            <person name="Kim J."/>
        </authorList>
    </citation>
    <scope>NUCLEOTIDE SEQUENCE [LARGE SCALE GENOMIC DNA]</scope>
    <source>
        <strain evidence="1">Teg-2019</strain>
        <tissue evidence="1">Adductor muscle</tissue>
    </source>
</reference>
<comment type="caution">
    <text evidence="1">The sequence shown here is derived from an EMBL/GenBank/DDBJ whole genome shotgun (WGS) entry which is preliminary data.</text>
</comment>
<sequence length="253" mass="28775">MKHKFVYSVSKNNNNQSNLDDKLMSYSFSFEKQSLTFVKILYTDYQDAVFYICKKVQDDGSCNSQDMLVFVLSKTGNQINGYWYEIAHTYSPIFTWHSMIVYYQADQFKLGYSGARPEDNVCVGPALGLTKPRCTPTTADFLAPWKILYTDYDTALIPYSCMKVLPDGSCAPYFRRLHILTRNKTISPDLRTKLNSIVAQTCIDPASLLDVTHSVDCKPLIDSVFNPEVKGSIISLTCAKVFISYNDDLFKIQ</sequence>
<dbReference type="PANTHER" id="PTHR11873:SF0">
    <property type="entry name" value="LIPOCALIN-RELATED PROTEIN"/>
    <property type="match status" value="1"/>
</dbReference>
<dbReference type="InterPro" id="IPR002449">
    <property type="entry name" value="Retinol-bd/Purpurin"/>
</dbReference>